<dbReference type="Proteomes" id="UP000220397">
    <property type="component" value="Unassembled WGS sequence"/>
</dbReference>
<evidence type="ECO:0000313" key="1">
    <source>
        <dbReference type="EMBL" id="PFB07846.1"/>
    </source>
</evidence>
<gene>
    <name evidence="1" type="ORF">CN398_08895</name>
</gene>
<name>A0A9X6VC80_BACTU</name>
<protein>
    <submittedName>
        <fullName evidence="1">Uncharacterized protein</fullName>
    </submittedName>
</protein>
<dbReference type="RefSeq" id="WP_098368729.1">
    <property type="nucleotide sequence ID" value="NZ_CAKJXA010000023.1"/>
</dbReference>
<accession>A0A9X6VC80</accession>
<organism evidence="1 2">
    <name type="scientific">Bacillus thuringiensis</name>
    <dbReference type="NCBI Taxonomy" id="1428"/>
    <lineage>
        <taxon>Bacteria</taxon>
        <taxon>Bacillati</taxon>
        <taxon>Bacillota</taxon>
        <taxon>Bacilli</taxon>
        <taxon>Bacillales</taxon>
        <taxon>Bacillaceae</taxon>
        <taxon>Bacillus</taxon>
        <taxon>Bacillus cereus group</taxon>
    </lineage>
</organism>
<sequence>MNTIEIEQLKNNLSVKVGVLENKIKNGEINDDTSVELINLFKEYEKHGTTLEELKLLLEDVELALS</sequence>
<dbReference type="EMBL" id="NTUS01000026">
    <property type="protein sequence ID" value="PFB07846.1"/>
    <property type="molecule type" value="Genomic_DNA"/>
</dbReference>
<reference evidence="1 2" key="1">
    <citation type="submission" date="2017-09" db="EMBL/GenBank/DDBJ databases">
        <title>Large-scale bioinformatics analysis of Bacillus genomes uncovers conserved roles of natural products in bacterial physiology.</title>
        <authorList>
            <consortium name="Agbiome Team Llc"/>
            <person name="Bleich R.M."/>
            <person name="Kirk G.J."/>
            <person name="Santa Maria K.C."/>
            <person name="Allen S.E."/>
            <person name="Farag S."/>
            <person name="Shank E.A."/>
            <person name="Bowers A."/>
        </authorList>
    </citation>
    <scope>NUCLEOTIDE SEQUENCE [LARGE SCALE GENOMIC DNA]</scope>
    <source>
        <strain evidence="1 2">AFS015413</strain>
    </source>
</reference>
<evidence type="ECO:0000313" key="2">
    <source>
        <dbReference type="Proteomes" id="UP000220397"/>
    </source>
</evidence>
<proteinExistence type="predicted"/>
<comment type="caution">
    <text evidence="1">The sequence shown here is derived from an EMBL/GenBank/DDBJ whole genome shotgun (WGS) entry which is preliminary data.</text>
</comment>
<dbReference type="AlphaFoldDB" id="A0A9X6VC80"/>